<dbReference type="InterPro" id="IPR059000">
    <property type="entry name" value="ATPase_P-type_domA"/>
</dbReference>
<gene>
    <name evidence="12" type="ORF">A2690_03445</name>
</gene>
<dbReference type="SUPFAM" id="SSF56784">
    <property type="entry name" value="HAD-like"/>
    <property type="match status" value="1"/>
</dbReference>
<dbReference type="GO" id="GO:0005524">
    <property type="term" value="F:ATP binding"/>
    <property type="evidence" value="ECO:0007669"/>
    <property type="project" value="UniProtKB-KW"/>
</dbReference>
<dbReference type="SFLD" id="SFLDF00027">
    <property type="entry name" value="p-type_atpase"/>
    <property type="match status" value="1"/>
</dbReference>
<accession>A0A1F7GD60</accession>
<dbReference type="GO" id="GO:0005391">
    <property type="term" value="F:P-type sodium:potassium-exchanging transporter activity"/>
    <property type="evidence" value="ECO:0007669"/>
    <property type="project" value="TreeGrafter"/>
</dbReference>
<dbReference type="NCBIfam" id="TIGR01494">
    <property type="entry name" value="ATPase_P-type"/>
    <property type="match status" value="2"/>
</dbReference>
<evidence type="ECO:0000256" key="3">
    <source>
        <dbReference type="ARBA" id="ARBA00022475"/>
    </source>
</evidence>
<dbReference type="EMBL" id="MFZF01000009">
    <property type="protein sequence ID" value="OGK16891.1"/>
    <property type="molecule type" value="Genomic_DNA"/>
</dbReference>
<evidence type="ECO:0000313" key="13">
    <source>
        <dbReference type="Proteomes" id="UP000178372"/>
    </source>
</evidence>
<dbReference type="Pfam" id="PF00689">
    <property type="entry name" value="Cation_ATPase_C"/>
    <property type="match status" value="1"/>
</dbReference>
<dbReference type="Proteomes" id="UP000178372">
    <property type="component" value="Unassembled WGS sequence"/>
</dbReference>
<keyword evidence="5" id="KW-0547">Nucleotide-binding</keyword>
<keyword evidence="8 10" id="KW-1133">Transmembrane helix</keyword>
<feature type="transmembrane region" description="Helical" evidence="10">
    <location>
        <begin position="64"/>
        <end position="80"/>
    </location>
</feature>
<dbReference type="SUPFAM" id="SSF81660">
    <property type="entry name" value="Metal cation-transporting ATPase, ATP-binding domain N"/>
    <property type="match status" value="1"/>
</dbReference>
<dbReference type="InterPro" id="IPR008250">
    <property type="entry name" value="ATPase_P-typ_transduc_dom_A_sf"/>
</dbReference>
<dbReference type="GO" id="GO:1902600">
    <property type="term" value="P:proton transmembrane transport"/>
    <property type="evidence" value="ECO:0007669"/>
    <property type="project" value="TreeGrafter"/>
</dbReference>
<dbReference type="InterPro" id="IPR044492">
    <property type="entry name" value="P_typ_ATPase_HD_dom"/>
</dbReference>
<evidence type="ECO:0000256" key="2">
    <source>
        <dbReference type="ARBA" id="ARBA00005675"/>
    </source>
</evidence>
<protein>
    <recommendedName>
        <fullName evidence="11">Cation-transporting P-type ATPase N-terminal domain-containing protein</fullName>
    </recommendedName>
</protein>
<dbReference type="Pfam" id="PF00122">
    <property type="entry name" value="E1-E2_ATPase"/>
    <property type="match status" value="1"/>
</dbReference>
<evidence type="ECO:0000256" key="7">
    <source>
        <dbReference type="ARBA" id="ARBA00022967"/>
    </source>
</evidence>
<feature type="transmembrane region" description="Helical" evidence="10">
    <location>
        <begin position="724"/>
        <end position="744"/>
    </location>
</feature>
<proteinExistence type="inferred from homology"/>
<feature type="transmembrane region" description="Helical" evidence="10">
    <location>
        <begin position="246"/>
        <end position="271"/>
    </location>
</feature>
<dbReference type="FunFam" id="3.40.50.1000:FF:000193">
    <property type="entry name" value="Plasma membrane calcium-transporting ATPase 2"/>
    <property type="match status" value="1"/>
</dbReference>
<feature type="transmembrane region" description="Helical" evidence="10">
    <location>
        <begin position="790"/>
        <end position="815"/>
    </location>
</feature>
<dbReference type="SFLD" id="SFLDS00003">
    <property type="entry name" value="Haloacid_Dehalogenase"/>
    <property type="match status" value="1"/>
</dbReference>
<dbReference type="PROSITE" id="PS00154">
    <property type="entry name" value="ATPASE_E1_E2"/>
    <property type="match status" value="1"/>
</dbReference>
<feature type="transmembrane region" description="Helical" evidence="10">
    <location>
        <begin position="750"/>
        <end position="770"/>
    </location>
</feature>
<feature type="transmembrane region" description="Helical" evidence="10">
    <location>
        <begin position="684"/>
        <end position="703"/>
    </location>
</feature>
<evidence type="ECO:0000256" key="1">
    <source>
        <dbReference type="ARBA" id="ARBA00004651"/>
    </source>
</evidence>
<organism evidence="12 13">
    <name type="scientific">Candidatus Roizmanbacteria bacterium RIFCSPHIGHO2_01_FULL_39_12b</name>
    <dbReference type="NCBI Taxonomy" id="1802030"/>
    <lineage>
        <taxon>Bacteria</taxon>
        <taxon>Candidatus Roizmaniibacteriota</taxon>
    </lineage>
</organism>
<dbReference type="InterPro" id="IPR023298">
    <property type="entry name" value="ATPase_P-typ_TM_dom_sf"/>
</dbReference>
<dbReference type="InterPro" id="IPR023299">
    <property type="entry name" value="ATPase_P-typ_cyto_dom_N"/>
</dbReference>
<dbReference type="Pfam" id="PF00690">
    <property type="entry name" value="Cation_ATPase_N"/>
    <property type="match status" value="1"/>
</dbReference>
<evidence type="ECO:0000256" key="8">
    <source>
        <dbReference type="ARBA" id="ARBA00022989"/>
    </source>
</evidence>
<evidence type="ECO:0000259" key="11">
    <source>
        <dbReference type="SMART" id="SM00831"/>
    </source>
</evidence>
<keyword evidence="4 10" id="KW-0812">Transmembrane</keyword>
<name>A0A1F7GD60_9BACT</name>
<dbReference type="SMART" id="SM00831">
    <property type="entry name" value="Cation_ATPase_N"/>
    <property type="match status" value="1"/>
</dbReference>
<dbReference type="AlphaFoldDB" id="A0A1F7GD60"/>
<dbReference type="GO" id="GO:0030007">
    <property type="term" value="P:intracellular potassium ion homeostasis"/>
    <property type="evidence" value="ECO:0007669"/>
    <property type="project" value="TreeGrafter"/>
</dbReference>
<dbReference type="PRINTS" id="PR00120">
    <property type="entry name" value="HATPASE"/>
</dbReference>
<dbReference type="GO" id="GO:0036376">
    <property type="term" value="P:sodium ion export across plasma membrane"/>
    <property type="evidence" value="ECO:0007669"/>
    <property type="project" value="TreeGrafter"/>
</dbReference>
<dbReference type="SUPFAM" id="SSF81653">
    <property type="entry name" value="Calcium ATPase, transduction domain A"/>
    <property type="match status" value="1"/>
</dbReference>
<dbReference type="PANTHER" id="PTHR43294">
    <property type="entry name" value="SODIUM/POTASSIUM-TRANSPORTING ATPASE SUBUNIT ALPHA"/>
    <property type="match status" value="1"/>
</dbReference>
<dbReference type="InterPro" id="IPR036412">
    <property type="entry name" value="HAD-like_sf"/>
</dbReference>
<dbReference type="InterPro" id="IPR006068">
    <property type="entry name" value="ATPase_P-typ_cation-transptr_C"/>
</dbReference>
<dbReference type="GO" id="GO:0005886">
    <property type="term" value="C:plasma membrane"/>
    <property type="evidence" value="ECO:0007669"/>
    <property type="project" value="UniProtKB-SubCell"/>
</dbReference>
<evidence type="ECO:0000256" key="6">
    <source>
        <dbReference type="ARBA" id="ARBA00022840"/>
    </source>
</evidence>
<reference evidence="12 13" key="1">
    <citation type="journal article" date="2016" name="Nat. Commun.">
        <title>Thousands of microbial genomes shed light on interconnected biogeochemical processes in an aquifer system.</title>
        <authorList>
            <person name="Anantharaman K."/>
            <person name="Brown C.T."/>
            <person name="Hug L.A."/>
            <person name="Sharon I."/>
            <person name="Castelle C.J."/>
            <person name="Probst A.J."/>
            <person name="Thomas B.C."/>
            <person name="Singh A."/>
            <person name="Wilkins M.J."/>
            <person name="Karaoz U."/>
            <person name="Brodie E.L."/>
            <person name="Williams K.H."/>
            <person name="Hubbard S.S."/>
            <person name="Banfield J.F."/>
        </authorList>
    </citation>
    <scope>NUCLEOTIDE SEQUENCE [LARGE SCALE GENOMIC DNA]</scope>
</reference>
<dbReference type="SFLD" id="SFLDG00002">
    <property type="entry name" value="C1.7:_P-type_atpase_like"/>
    <property type="match status" value="1"/>
</dbReference>
<evidence type="ECO:0000256" key="5">
    <source>
        <dbReference type="ARBA" id="ARBA00022741"/>
    </source>
</evidence>
<feature type="transmembrane region" description="Helical" evidence="10">
    <location>
        <begin position="35"/>
        <end position="58"/>
    </location>
</feature>
<keyword evidence="3" id="KW-1003">Cell membrane</keyword>
<feature type="domain" description="Cation-transporting P-type ATPase N-terminal" evidence="11">
    <location>
        <begin position="1"/>
        <end position="60"/>
    </location>
</feature>
<dbReference type="GO" id="GO:1990573">
    <property type="term" value="P:potassium ion import across plasma membrane"/>
    <property type="evidence" value="ECO:0007669"/>
    <property type="project" value="TreeGrafter"/>
</dbReference>
<dbReference type="InterPro" id="IPR023214">
    <property type="entry name" value="HAD_sf"/>
</dbReference>
<dbReference type="GO" id="GO:0006883">
    <property type="term" value="P:intracellular sodium ion homeostasis"/>
    <property type="evidence" value="ECO:0007669"/>
    <property type="project" value="TreeGrafter"/>
</dbReference>
<dbReference type="Pfam" id="PF13246">
    <property type="entry name" value="Cation_ATPase"/>
    <property type="match status" value="1"/>
</dbReference>
<evidence type="ECO:0000313" key="12">
    <source>
        <dbReference type="EMBL" id="OGK16891.1"/>
    </source>
</evidence>
<dbReference type="SUPFAM" id="SSF81665">
    <property type="entry name" value="Calcium ATPase, transmembrane domain M"/>
    <property type="match status" value="1"/>
</dbReference>
<dbReference type="InterPro" id="IPR001757">
    <property type="entry name" value="P_typ_ATPase"/>
</dbReference>
<evidence type="ECO:0000256" key="9">
    <source>
        <dbReference type="ARBA" id="ARBA00023136"/>
    </source>
</evidence>
<keyword evidence="6" id="KW-0067">ATP-binding</keyword>
<dbReference type="Gene3D" id="3.40.50.1000">
    <property type="entry name" value="HAD superfamily/HAD-like"/>
    <property type="match status" value="1"/>
</dbReference>
<dbReference type="InterPro" id="IPR050510">
    <property type="entry name" value="Cation_transp_ATPase_P-type"/>
</dbReference>
<evidence type="ECO:0000256" key="4">
    <source>
        <dbReference type="ARBA" id="ARBA00022692"/>
    </source>
</evidence>
<comment type="caution">
    <text evidence="12">The sequence shown here is derived from an EMBL/GenBank/DDBJ whole genome shotgun (WGS) entry which is preliminary data.</text>
</comment>
<sequence>MDKTDGLSQTKAKQLLDQFGYNKIVSKPKQSLKEIFFSQFKSILIILLIAASVTSIFIGDLIDGVFILLIVVLNGVLGFVQEYKAEAAIAALKKMTVSSVRVVRDGREQETDASLLVPDDIIVLEEGDKVPADCMLLESIHLETNDAALTGESLPVGKDAKDKNNNLIFLGTVVVRGRAKAQVIHTGMNTRFGKIASSLSEIKDEETPLQKKIDVLGKQLGSIALFASAIVFVIGFISAYPFDEMILTSISLAVAAVPEGLPAVITITLAVGMQRMAKRRAILRKLSSIEGLGSTTIIATDKTGTLTKNEMRVDSIYFDSRVFKHNDQELKSDKETFNRLLSIGTICNNASLTLKVGSAHYDVIGDMTEGSILVFAADKGILSNKKKESGTLIDEFAFDPQKKIMSVVWKDTTDYHVYAKGAPESILDASTHILDNGKIKKVDSSKKREITDMFEKFARKGLRVIAFAYKDVKDMSISRNKAESGLIFVGVVGIADPPREEVKQAIRVARTAGIRTIMITGDNELTAKSIGEQIGLLERGDEVVTGKQFEDMNEVEINQKMDKIRIFARTTPEQKMRIVRILQGIGHVVAVTGDGVNDAPALKQADVGVAMGITGTDVAKEVSDMIVTDDNYASIVIAVEEGRTIYDNIKSSIKYLVGCNIGEVMAVLTGMLLGWPLILTPLQLLYVNLVTDGLPAVALAIAPKHEHIMKRSPRSGAMFGRVDILWFIEVCSLTTIITLLSFHIGNLIGGIGAARTLAFTAIILTQHWILLDIRSKEKSFLQMNIFKDKFFITAFFLPLLIQPLLIYMPFLSLIFKVTAVMPSYIIMIIVLSLVLLVSSEIRKIVRKDRL</sequence>
<dbReference type="Gene3D" id="3.40.1110.10">
    <property type="entry name" value="Calcium-transporting ATPase, cytoplasmic domain N"/>
    <property type="match status" value="1"/>
</dbReference>
<feature type="transmembrane region" description="Helical" evidence="10">
    <location>
        <begin position="655"/>
        <end position="678"/>
    </location>
</feature>
<dbReference type="GO" id="GO:0016887">
    <property type="term" value="F:ATP hydrolysis activity"/>
    <property type="evidence" value="ECO:0007669"/>
    <property type="project" value="InterPro"/>
</dbReference>
<evidence type="ECO:0000256" key="10">
    <source>
        <dbReference type="SAM" id="Phobius"/>
    </source>
</evidence>
<keyword evidence="9 10" id="KW-0472">Membrane</keyword>
<dbReference type="Gene3D" id="2.70.150.10">
    <property type="entry name" value="Calcium-transporting ATPase, cytoplasmic transduction domain A"/>
    <property type="match status" value="1"/>
</dbReference>
<feature type="transmembrane region" description="Helical" evidence="10">
    <location>
        <begin position="220"/>
        <end position="240"/>
    </location>
</feature>
<comment type="similarity">
    <text evidence="2">Belongs to the cation transport ATPase (P-type) (TC 3.A.3) family. Type IIA subfamily.</text>
</comment>
<dbReference type="Gene3D" id="1.20.1110.10">
    <property type="entry name" value="Calcium-transporting ATPase, transmembrane domain"/>
    <property type="match status" value="1"/>
</dbReference>
<dbReference type="PRINTS" id="PR00119">
    <property type="entry name" value="CATATPASE"/>
</dbReference>
<feature type="transmembrane region" description="Helical" evidence="10">
    <location>
        <begin position="821"/>
        <end position="841"/>
    </location>
</feature>
<keyword evidence="7" id="KW-1278">Translocase</keyword>
<comment type="subcellular location">
    <subcellularLocation>
        <location evidence="1">Cell membrane</location>
        <topology evidence="1">Multi-pass membrane protein</topology>
    </subcellularLocation>
</comment>
<dbReference type="InterPro" id="IPR004014">
    <property type="entry name" value="ATPase_P-typ_cation-transptr_N"/>
</dbReference>
<dbReference type="InterPro" id="IPR018303">
    <property type="entry name" value="ATPase_P-typ_P_site"/>
</dbReference>
<dbReference type="PANTHER" id="PTHR43294:SF21">
    <property type="entry name" value="CATION TRANSPORTING ATPASE"/>
    <property type="match status" value="1"/>
</dbReference>